<proteinExistence type="predicted"/>
<dbReference type="RefSeq" id="WP_327794920.1">
    <property type="nucleotide sequence ID" value="NZ_JADQAZ010000003.1"/>
</dbReference>
<comment type="caution">
    <text evidence="2">The sequence shown here is derived from an EMBL/GenBank/DDBJ whole genome shotgun (WGS) entry which is preliminary data.</text>
</comment>
<evidence type="ECO:0000313" key="2">
    <source>
        <dbReference type="EMBL" id="MBT0958699.1"/>
    </source>
</evidence>
<dbReference type="Gene3D" id="3.10.620.30">
    <property type="match status" value="1"/>
</dbReference>
<dbReference type="PANTHER" id="PTHR33490:SF6">
    <property type="entry name" value="SLL1049 PROTEIN"/>
    <property type="match status" value="1"/>
</dbReference>
<organism evidence="2 3">
    <name type="scientific">Harenicola maris</name>
    <dbReference type="NCBI Taxonomy" id="2841044"/>
    <lineage>
        <taxon>Bacteria</taxon>
        <taxon>Pseudomonadati</taxon>
        <taxon>Pseudomonadota</taxon>
        <taxon>Alphaproteobacteria</taxon>
        <taxon>Rhodobacterales</taxon>
        <taxon>Paracoccaceae</taxon>
        <taxon>Harenicola</taxon>
    </lineage>
</organism>
<dbReference type="AlphaFoldDB" id="A0AAP2CQK2"/>
<dbReference type="PANTHER" id="PTHR33490">
    <property type="entry name" value="BLR5614 PROTEIN-RELATED"/>
    <property type="match status" value="1"/>
</dbReference>
<dbReference type="Pfam" id="PF01841">
    <property type="entry name" value="Transglut_core"/>
    <property type="match status" value="1"/>
</dbReference>
<protein>
    <submittedName>
        <fullName evidence="2">Transglutaminase family protein</fullName>
    </submittedName>
</protein>
<dbReference type="InterPro" id="IPR013589">
    <property type="entry name" value="Bac_transglu_N"/>
</dbReference>
<dbReference type="EMBL" id="JADQAZ010000003">
    <property type="protein sequence ID" value="MBT0958699.1"/>
    <property type="molecule type" value="Genomic_DNA"/>
</dbReference>
<accession>A0AAP2CQK2</accession>
<dbReference type="Proteomes" id="UP001315686">
    <property type="component" value="Unassembled WGS sequence"/>
</dbReference>
<dbReference type="SUPFAM" id="SSF54001">
    <property type="entry name" value="Cysteine proteinases"/>
    <property type="match status" value="1"/>
</dbReference>
<dbReference type="InterPro" id="IPR038765">
    <property type="entry name" value="Papain-like_cys_pep_sf"/>
</dbReference>
<sequence length="265" mass="29347">MRLRISHVTSYTYEEPVPYGLQQLRLRPKSRPNQTVLDWKIEIEGGKLEVGYEDEHANNVDLISFHRGETDLTVRCSGEVEVTDAHGIIGPHQGFVPLWLFQRQTTLTQVGPEMQKLVDALPKADQGLPQLHALMNHVLDSIPYSTDQTATDLSAEMVIYAGQGVCQDHTHVFLAAARALGYPARYVSGYLMMEGQTEQNASHAWAEAHVQGIGWVGFDVSNAISPDDRYVRVATGLDYGGAAPVQGLHFGQGREQMQVALQVQQ</sequence>
<dbReference type="SMART" id="SM00460">
    <property type="entry name" value="TGc"/>
    <property type="match status" value="1"/>
</dbReference>
<dbReference type="Pfam" id="PF08379">
    <property type="entry name" value="Bact_transglu_N"/>
    <property type="match status" value="1"/>
</dbReference>
<keyword evidence="3" id="KW-1185">Reference proteome</keyword>
<evidence type="ECO:0000259" key="1">
    <source>
        <dbReference type="SMART" id="SM00460"/>
    </source>
</evidence>
<name>A0AAP2CQK2_9RHOB</name>
<evidence type="ECO:0000313" key="3">
    <source>
        <dbReference type="Proteomes" id="UP001315686"/>
    </source>
</evidence>
<reference evidence="2 3" key="1">
    <citation type="journal article" date="2021" name="Arch. Microbiol.">
        <title>Harenicola maris gen. nov., sp. nov. isolated from the Sea of Japan shallow sediments.</title>
        <authorList>
            <person name="Romanenko L.A."/>
            <person name="Kurilenko V.V."/>
            <person name="Chernysheva N.Y."/>
            <person name="Tekutyeva L.A."/>
            <person name="Velansky P.V."/>
            <person name="Svetashev V.I."/>
            <person name="Isaeva M.P."/>
        </authorList>
    </citation>
    <scope>NUCLEOTIDE SEQUENCE [LARGE SCALE GENOMIC DNA]</scope>
    <source>
        <strain evidence="2 3">KMM 3653</strain>
    </source>
</reference>
<dbReference type="InterPro" id="IPR002931">
    <property type="entry name" value="Transglutaminase-like"/>
</dbReference>
<gene>
    <name evidence="2" type="ORF">IV417_15020</name>
</gene>
<feature type="domain" description="Transglutaminase-like" evidence="1">
    <location>
        <begin position="158"/>
        <end position="222"/>
    </location>
</feature>